<dbReference type="EMBL" id="CM000836">
    <property type="protein sequence ID" value="KRH66324.1"/>
    <property type="molecule type" value="Genomic_DNA"/>
</dbReference>
<dbReference type="InParanoid" id="A0A0R0KR89"/>
<keyword evidence="3" id="KW-1185">Reference proteome</keyword>
<accession>A0A0R0KR89</accession>
<reference evidence="1 2" key="1">
    <citation type="journal article" date="2010" name="Nature">
        <title>Genome sequence of the palaeopolyploid soybean.</title>
        <authorList>
            <person name="Schmutz J."/>
            <person name="Cannon S.B."/>
            <person name="Schlueter J."/>
            <person name="Ma J."/>
            <person name="Mitros T."/>
            <person name="Nelson W."/>
            <person name="Hyten D.L."/>
            <person name="Song Q."/>
            <person name="Thelen J.J."/>
            <person name="Cheng J."/>
            <person name="Xu D."/>
            <person name="Hellsten U."/>
            <person name="May G.D."/>
            <person name="Yu Y."/>
            <person name="Sakurai T."/>
            <person name="Umezawa T."/>
            <person name="Bhattacharyya M.K."/>
            <person name="Sandhu D."/>
            <person name="Valliyodan B."/>
            <person name="Lindquist E."/>
            <person name="Peto M."/>
            <person name="Grant D."/>
            <person name="Shu S."/>
            <person name="Goodstein D."/>
            <person name="Barry K."/>
            <person name="Futrell-Griggs M."/>
            <person name="Abernathy B."/>
            <person name="Du J."/>
            <person name="Tian Z."/>
            <person name="Zhu L."/>
            <person name="Gill N."/>
            <person name="Joshi T."/>
            <person name="Libault M."/>
            <person name="Sethuraman A."/>
            <person name="Zhang X.-C."/>
            <person name="Shinozaki K."/>
            <person name="Nguyen H.T."/>
            <person name="Wing R.A."/>
            <person name="Cregan P."/>
            <person name="Specht J."/>
            <person name="Grimwood J."/>
            <person name="Rokhsar D."/>
            <person name="Stacey G."/>
            <person name="Shoemaker R.C."/>
            <person name="Jackson S.A."/>
        </authorList>
    </citation>
    <scope>NUCLEOTIDE SEQUENCE [LARGE SCALE GENOMIC DNA]</scope>
    <source>
        <strain evidence="2">cv. Williams 82</strain>
        <tissue evidence="1">Callus</tissue>
    </source>
</reference>
<gene>
    <name evidence="1" type="ORF">GLYMA_03G099100</name>
</gene>
<dbReference type="AlphaFoldDB" id="A0A0R0KR89"/>
<evidence type="ECO:0000313" key="1">
    <source>
        <dbReference type="EMBL" id="KRH66324.1"/>
    </source>
</evidence>
<dbReference type="SMR" id="A0A0R0KR89"/>
<dbReference type="PANTHER" id="PTHR38394">
    <property type="entry name" value="NEUROFILAMENT LIGHT PROTEIN"/>
    <property type="match status" value="1"/>
</dbReference>
<dbReference type="Proteomes" id="UP000008827">
    <property type="component" value="Chromosome 3"/>
</dbReference>
<dbReference type="EnsemblPlants" id="KRH66324">
    <property type="protein sequence ID" value="KRH66324"/>
    <property type="gene ID" value="GLYMA_03G099100"/>
</dbReference>
<organism evidence="1">
    <name type="scientific">Glycine max</name>
    <name type="common">Soybean</name>
    <name type="synonym">Glycine hispida</name>
    <dbReference type="NCBI Taxonomy" id="3847"/>
    <lineage>
        <taxon>Eukaryota</taxon>
        <taxon>Viridiplantae</taxon>
        <taxon>Streptophyta</taxon>
        <taxon>Embryophyta</taxon>
        <taxon>Tracheophyta</taxon>
        <taxon>Spermatophyta</taxon>
        <taxon>Magnoliopsida</taxon>
        <taxon>eudicotyledons</taxon>
        <taxon>Gunneridae</taxon>
        <taxon>Pentapetalae</taxon>
        <taxon>rosids</taxon>
        <taxon>fabids</taxon>
        <taxon>Fabales</taxon>
        <taxon>Fabaceae</taxon>
        <taxon>Papilionoideae</taxon>
        <taxon>50 kb inversion clade</taxon>
        <taxon>NPAAA clade</taxon>
        <taxon>indigoferoid/millettioid clade</taxon>
        <taxon>Phaseoleae</taxon>
        <taxon>Glycine</taxon>
        <taxon>Glycine subgen. Soja</taxon>
    </lineage>
</organism>
<evidence type="ECO:0000313" key="3">
    <source>
        <dbReference type="Proteomes" id="UP000008827"/>
    </source>
</evidence>
<proteinExistence type="predicted"/>
<protein>
    <submittedName>
        <fullName evidence="1 2">Uncharacterized protein</fullName>
    </submittedName>
</protein>
<dbReference type="STRING" id="3847.A0A0R0KR89"/>
<reference evidence="2" key="2">
    <citation type="submission" date="2018-02" db="UniProtKB">
        <authorList>
            <consortium name="EnsemblPlants"/>
        </authorList>
    </citation>
    <scope>IDENTIFICATION</scope>
    <source>
        <strain evidence="2">Williams 82</strain>
    </source>
</reference>
<evidence type="ECO:0000313" key="2">
    <source>
        <dbReference type="EnsemblPlants" id="KRH66324"/>
    </source>
</evidence>
<dbReference type="OMA" id="CATNALH"/>
<dbReference type="OrthoDB" id="1301563at2759"/>
<sequence>MTHDQELFRELDKSQVSKVRIDNVIEEQFTILLDHCATNALHNADSIMKRASLVYSKEMGQWLSTPEALEVKKMELEIESQFINEARLELNNVLMGELEQLLTLVKQKETKITNNDSNSEVVENKINKIVSGFKEMQSSIDVKYGKLQFVLAQFLILEEEMRARLREFAWIYTKEAKGYHKIVKLRRSLMSSILKSREGKLTLAKNEEKLSGDVKLFQHEVSTARVSLQELSSRKSSIQQGITSFKQNIIFIDKRVPELEAEKKDATAARNFKEAARIAIEAKSPCVKKESIQIDMDTTTLNLELLREKLRLVNQ</sequence>
<name>A0A0R0KR89_SOYBN</name>
<dbReference type="PaxDb" id="3847-GLYMA03G24072.1"/>
<dbReference type="Gramene" id="KRH66324">
    <property type="protein sequence ID" value="KRH66324"/>
    <property type="gene ID" value="GLYMA_03G099100"/>
</dbReference>
<dbReference type="PANTHER" id="PTHR38394:SF1">
    <property type="entry name" value="NEUROFILAMENT LIGHT PROTEIN"/>
    <property type="match status" value="1"/>
</dbReference>
<reference evidence="1" key="3">
    <citation type="submission" date="2018-07" db="EMBL/GenBank/DDBJ databases">
        <title>WGS assembly of Glycine max.</title>
        <authorList>
            <person name="Schmutz J."/>
            <person name="Cannon S."/>
            <person name="Schlueter J."/>
            <person name="Ma J."/>
            <person name="Mitros T."/>
            <person name="Nelson W."/>
            <person name="Hyten D."/>
            <person name="Song Q."/>
            <person name="Thelen J."/>
            <person name="Cheng J."/>
            <person name="Xu D."/>
            <person name="Hellsten U."/>
            <person name="May G."/>
            <person name="Yu Y."/>
            <person name="Sakurai T."/>
            <person name="Umezawa T."/>
            <person name="Bhattacharyya M."/>
            <person name="Sandhu D."/>
            <person name="Valliyodan B."/>
            <person name="Lindquist E."/>
            <person name="Peto M."/>
            <person name="Grant D."/>
            <person name="Shu S."/>
            <person name="Goodstein D."/>
            <person name="Barry K."/>
            <person name="Futrell-Griggs M."/>
            <person name="Abernathy B."/>
            <person name="Du J."/>
            <person name="Tian Z."/>
            <person name="Zhu L."/>
            <person name="Gill N."/>
            <person name="Joshi T."/>
            <person name="Libault M."/>
            <person name="Sethuraman A."/>
            <person name="Zhang X."/>
            <person name="Shinozaki K."/>
            <person name="Nguyen H."/>
            <person name="Wing R."/>
            <person name="Cregan P."/>
            <person name="Specht J."/>
            <person name="Grimwood J."/>
            <person name="Rokhsar D."/>
            <person name="Stacey G."/>
            <person name="Shoemaker R."/>
            <person name="Jackson S."/>
        </authorList>
    </citation>
    <scope>NUCLEOTIDE SEQUENCE</scope>
    <source>
        <tissue evidence="1">Callus</tissue>
    </source>
</reference>